<dbReference type="Gene3D" id="3.30.1370.140">
    <property type="entry name" value="HupH hydrogenase expression protein, C-terminal domain"/>
    <property type="match status" value="1"/>
</dbReference>
<dbReference type="InterPro" id="IPR038527">
    <property type="entry name" value="HupH_C_sf"/>
</dbReference>
<dbReference type="Proteomes" id="UP001165492">
    <property type="component" value="Unassembled WGS sequence"/>
</dbReference>
<accession>A0ABS8HXV9</accession>
<dbReference type="EMBL" id="JAJHJB010000040">
    <property type="protein sequence ID" value="MCC5467802.1"/>
    <property type="molecule type" value="Genomic_DNA"/>
</dbReference>
<reference evidence="3" key="1">
    <citation type="submission" date="2021-11" db="EMBL/GenBank/DDBJ databases">
        <title>Description of a new species Pelosinus isolated from the bottom sediments of Lake Baikal.</title>
        <authorList>
            <person name="Zakharyuk A."/>
        </authorList>
    </citation>
    <scope>NUCLEOTIDE SEQUENCE</scope>
    <source>
        <strain evidence="3">Bkl1</strain>
    </source>
</reference>
<gene>
    <name evidence="3" type="ORF">LMF89_20925</name>
</gene>
<dbReference type="InterPro" id="IPR006894">
    <property type="entry name" value="HupH_Hydgase_express_prot_C"/>
</dbReference>
<evidence type="ECO:0000259" key="2">
    <source>
        <dbReference type="Pfam" id="PF04809"/>
    </source>
</evidence>
<evidence type="ECO:0000313" key="4">
    <source>
        <dbReference type="Proteomes" id="UP001165492"/>
    </source>
</evidence>
<name>A0ABS8HXV9_9FIRM</name>
<evidence type="ECO:0000256" key="1">
    <source>
        <dbReference type="ARBA" id="ARBA00010832"/>
    </source>
</evidence>
<protein>
    <submittedName>
        <fullName evidence="3">Hydrogenase expression/formation protein</fullName>
    </submittedName>
</protein>
<sequence length="127" mass="14552">MSKEMNQSPKARAILFEIYGALQRFIDTGETWSIFINKMSLVSEERQEIRDFLGIGHIKIDLLDSAEAAEWIESGISGIWYGVHYDQTKNPILETIEIGRFPQVASSQIEDVHRSLKELQLGLNDRE</sequence>
<comment type="caution">
    <text evidence="3">The sequence shown here is derived from an EMBL/GenBank/DDBJ whole genome shotgun (WGS) entry which is preliminary data.</text>
</comment>
<comment type="similarity">
    <text evidence="1">Belongs to the HupH/HyaF family.</text>
</comment>
<feature type="domain" description="HupH hydrogenase expression protein C-terminal" evidence="2">
    <location>
        <begin position="11"/>
        <end position="120"/>
    </location>
</feature>
<keyword evidence="4" id="KW-1185">Reference proteome</keyword>
<dbReference type="RefSeq" id="WP_229536744.1">
    <property type="nucleotide sequence ID" value="NZ_JAJHJB010000040.1"/>
</dbReference>
<dbReference type="Pfam" id="PF04809">
    <property type="entry name" value="HupH_C"/>
    <property type="match status" value="1"/>
</dbReference>
<proteinExistence type="inferred from homology"/>
<organism evidence="3 4">
    <name type="scientific">Pelosinus baikalensis</name>
    <dbReference type="NCBI Taxonomy" id="2892015"/>
    <lineage>
        <taxon>Bacteria</taxon>
        <taxon>Bacillati</taxon>
        <taxon>Bacillota</taxon>
        <taxon>Negativicutes</taxon>
        <taxon>Selenomonadales</taxon>
        <taxon>Sporomusaceae</taxon>
        <taxon>Pelosinus</taxon>
    </lineage>
</organism>
<evidence type="ECO:0000313" key="3">
    <source>
        <dbReference type="EMBL" id="MCC5467802.1"/>
    </source>
</evidence>